<evidence type="ECO:0000256" key="1">
    <source>
        <dbReference type="ARBA" id="ARBA00004651"/>
    </source>
</evidence>
<keyword evidence="3" id="KW-1003">Cell membrane</keyword>
<reference evidence="9" key="1">
    <citation type="submission" date="2022-01" db="EMBL/GenBank/DDBJ databases">
        <title>Microbacterium eymi and Microbacterium rhizovicinus sp. nov., isolated from the rhizospheric soil of Elymus tsukushiensis, a plant native to the Dokdo Islands, Republic of Korea.</title>
        <authorList>
            <person name="Hwang Y.J."/>
        </authorList>
    </citation>
    <scope>NUCLEOTIDE SEQUENCE</scope>
    <source>
        <strain evidence="9">KUDC0405</strain>
    </source>
</reference>
<dbReference type="Proteomes" id="UP001054811">
    <property type="component" value="Chromosome"/>
</dbReference>
<evidence type="ECO:0000256" key="3">
    <source>
        <dbReference type="ARBA" id="ARBA00022475"/>
    </source>
</evidence>
<comment type="subcellular location">
    <subcellularLocation>
        <location evidence="1 7">Cell membrane</location>
        <topology evidence="1 7">Multi-pass membrane protein</topology>
    </subcellularLocation>
</comment>
<keyword evidence="5 7" id="KW-1133">Transmembrane helix</keyword>
<evidence type="ECO:0000313" key="9">
    <source>
        <dbReference type="EMBL" id="UUT34643.1"/>
    </source>
</evidence>
<feature type="transmembrane region" description="Helical" evidence="7">
    <location>
        <begin position="22"/>
        <end position="49"/>
    </location>
</feature>
<proteinExistence type="inferred from homology"/>
<dbReference type="CDD" id="cd06261">
    <property type="entry name" value="TM_PBP2"/>
    <property type="match status" value="2"/>
</dbReference>
<sequence>MTASTARPLATRRRASAGRQNLAGWLFVGPFGIVFLALLVLPIGFALYLSLFQKSLIGGTRFVFLGNYLKAFSDPSFLSGVWFVVRFSLVLIPLQMAVSLAIALMLDIAVSRFARFSRLMIFMPYAIPTVIGALMWGFLYSKNFGPLAELFETFGATAPDFLSRSLIFYGLLNVVTWQWAGYYMIILYAALQGIDPTLYEAARIDGASQWQIVLRIKIPLLTPALADPRVRADRHAAVLQRAEDPAAAGRRRDPGRLHAQHVRVSAGLLAGQLQLRVGDLVRAGCGGLHLRLHLPVRHPQARELLLMTVTPMELTGTGSKPDQSRARAQRIRPRGRIPLNIVLAFLMIYFLIPFWWVIVNSSKTSAGLFGGGGALWFADDINYWGNLVDLFTYNGGLYARWLANSAVYALVGGVGATVLAVLAGYGFAKYRFAGRRAAFAILLGSVMVPMTALVIPTFVLFAQVGWTNTIWAVIFPTLLNPFGVYLMNVYARDAVPDELLDAARVDGAGEFRTFLQVALPMRCARPS</sequence>
<keyword evidence="2 7" id="KW-0813">Transport</keyword>
<protein>
    <submittedName>
        <fullName evidence="9">ABC transporter permease subunit</fullName>
    </submittedName>
</protein>
<name>A0ABY5NHL5_9MICO</name>
<comment type="similarity">
    <text evidence="7">Belongs to the binding-protein-dependent transport system permease family.</text>
</comment>
<dbReference type="Pfam" id="PF00528">
    <property type="entry name" value="BPD_transp_1"/>
    <property type="match status" value="2"/>
</dbReference>
<accession>A0ABY5NHL5</accession>
<feature type="transmembrane region" description="Helical" evidence="7">
    <location>
        <begin position="439"/>
        <end position="464"/>
    </location>
</feature>
<gene>
    <name evidence="9" type="ORF">L2X98_29585</name>
</gene>
<dbReference type="InterPro" id="IPR050809">
    <property type="entry name" value="UgpAE/MalFG_permease"/>
</dbReference>
<dbReference type="PANTHER" id="PTHR43227:SF8">
    <property type="entry name" value="DIACETYLCHITOBIOSE UPTAKE SYSTEM PERMEASE PROTEIN DASB"/>
    <property type="match status" value="1"/>
</dbReference>
<keyword evidence="4 7" id="KW-0812">Transmembrane</keyword>
<evidence type="ECO:0000256" key="7">
    <source>
        <dbReference type="RuleBase" id="RU363032"/>
    </source>
</evidence>
<organism evidence="9 10">
    <name type="scientific">Microbacterium elymi</name>
    <dbReference type="NCBI Taxonomy" id="2909587"/>
    <lineage>
        <taxon>Bacteria</taxon>
        <taxon>Bacillati</taxon>
        <taxon>Actinomycetota</taxon>
        <taxon>Actinomycetes</taxon>
        <taxon>Micrococcales</taxon>
        <taxon>Microbacteriaceae</taxon>
        <taxon>Microbacterium</taxon>
    </lineage>
</organism>
<dbReference type="EMBL" id="CP091139">
    <property type="protein sequence ID" value="UUT34643.1"/>
    <property type="molecule type" value="Genomic_DNA"/>
</dbReference>
<dbReference type="InterPro" id="IPR035906">
    <property type="entry name" value="MetI-like_sf"/>
</dbReference>
<feature type="transmembrane region" description="Helical" evidence="7">
    <location>
        <begin position="118"/>
        <end position="139"/>
    </location>
</feature>
<keyword evidence="6 7" id="KW-0472">Membrane</keyword>
<dbReference type="SUPFAM" id="SSF161098">
    <property type="entry name" value="MetI-like"/>
    <property type="match status" value="2"/>
</dbReference>
<dbReference type="PROSITE" id="PS50928">
    <property type="entry name" value="ABC_TM1"/>
    <property type="match status" value="2"/>
</dbReference>
<feature type="transmembrane region" description="Helical" evidence="7">
    <location>
        <begin position="406"/>
        <end position="427"/>
    </location>
</feature>
<evidence type="ECO:0000313" key="10">
    <source>
        <dbReference type="Proteomes" id="UP001054811"/>
    </source>
</evidence>
<dbReference type="PANTHER" id="PTHR43227">
    <property type="entry name" value="BLL4140 PROTEIN"/>
    <property type="match status" value="1"/>
</dbReference>
<keyword evidence="10" id="KW-1185">Reference proteome</keyword>
<feature type="transmembrane region" description="Helical" evidence="7">
    <location>
        <begin position="83"/>
        <end position="106"/>
    </location>
</feature>
<feature type="transmembrane region" description="Helical" evidence="7">
    <location>
        <begin position="166"/>
        <end position="191"/>
    </location>
</feature>
<feature type="transmembrane region" description="Helical" evidence="7">
    <location>
        <begin position="337"/>
        <end position="358"/>
    </location>
</feature>
<feature type="domain" description="ABC transmembrane type-1" evidence="8">
    <location>
        <begin position="85"/>
        <end position="281"/>
    </location>
</feature>
<feature type="transmembrane region" description="Helical" evidence="7">
    <location>
        <begin position="470"/>
        <end position="491"/>
    </location>
</feature>
<evidence type="ECO:0000256" key="4">
    <source>
        <dbReference type="ARBA" id="ARBA00022692"/>
    </source>
</evidence>
<evidence type="ECO:0000256" key="6">
    <source>
        <dbReference type="ARBA" id="ARBA00023136"/>
    </source>
</evidence>
<dbReference type="Gene3D" id="1.10.3720.10">
    <property type="entry name" value="MetI-like"/>
    <property type="match status" value="2"/>
</dbReference>
<evidence type="ECO:0000256" key="2">
    <source>
        <dbReference type="ARBA" id="ARBA00022448"/>
    </source>
</evidence>
<feature type="domain" description="ABC transmembrane type-1" evidence="8">
    <location>
        <begin position="402"/>
        <end position="527"/>
    </location>
</feature>
<evidence type="ECO:0000256" key="5">
    <source>
        <dbReference type="ARBA" id="ARBA00022989"/>
    </source>
</evidence>
<dbReference type="InterPro" id="IPR000515">
    <property type="entry name" value="MetI-like"/>
</dbReference>
<dbReference type="RefSeq" id="WP_259611169.1">
    <property type="nucleotide sequence ID" value="NZ_CP091139.2"/>
</dbReference>
<evidence type="ECO:0000259" key="8">
    <source>
        <dbReference type="PROSITE" id="PS50928"/>
    </source>
</evidence>